<evidence type="ECO:0000256" key="2">
    <source>
        <dbReference type="ARBA" id="ARBA00023125"/>
    </source>
</evidence>
<feature type="compositionally biased region" description="Low complexity" evidence="5">
    <location>
        <begin position="159"/>
        <end position="175"/>
    </location>
</feature>
<dbReference type="PRINTS" id="PR00053">
    <property type="entry name" value="FORKHEAD"/>
</dbReference>
<dbReference type="EMBL" id="CACRXK020000073">
    <property type="protein sequence ID" value="CAB3977832.1"/>
    <property type="molecule type" value="Genomic_DNA"/>
</dbReference>
<keyword evidence="2 4" id="KW-0238">DNA-binding</keyword>
<dbReference type="GO" id="GO:0005634">
    <property type="term" value="C:nucleus"/>
    <property type="evidence" value="ECO:0007669"/>
    <property type="project" value="UniProtKB-SubCell"/>
</dbReference>
<dbReference type="GO" id="GO:0030154">
    <property type="term" value="P:cell differentiation"/>
    <property type="evidence" value="ECO:0007669"/>
    <property type="project" value="TreeGrafter"/>
</dbReference>
<dbReference type="PROSITE" id="PS50039">
    <property type="entry name" value="FORK_HEAD_3"/>
    <property type="match status" value="1"/>
</dbReference>
<reference evidence="6" key="1">
    <citation type="submission" date="2020-04" db="EMBL/GenBank/DDBJ databases">
        <authorList>
            <person name="Alioto T."/>
            <person name="Alioto T."/>
            <person name="Gomez Garrido J."/>
        </authorList>
    </citation>
    <scope>NUCLEOTIDE SEQUENCE</scope>
    <source>
        <strain evidence="6">A484AB</strain>
    </source>
</reference>
<dbReference type="PROSITE" id="PS00657">
    <property type="entry name" value="FORK_HEAD_1"/>
    <property type="match status" value="1"/>
</dbReference>
<dbReference type="InterPro" id="IPR018122">
    <property type="entry name" value="TF_fork_head_CS_1"/>
</dbReference>
<dbReference type="SMART" id="SM00339">
    <property type="entry name" value="FH"/>
    <property type="match status" value="1"/>
</dbReference>
<comment type="caution">
    <text evidence="6">The sequence shown here is derived from an EMBL/GenBank/DDBJ whole genome shotgun (WGS) entry which is preliminary data.</text>
</comment>
<dbReference type="FunFam" id="1.10.10.10:FF:000071">
    <property type="entry name" value="Forkhead box F1"/>
    <property type="match status" value="1"/>
</dbReference>
<protein>
    <submittedName>
        <fullName evidence="6">Forkhead box Q1-like</fullName>
    </submittedName>
</protein>
<dbReference type="SUPFAM" id="SSF46785">
    <property type="entry name" value="Winged helix' DNA-binding domain"/>
    <property type="match status" value="1"/>
</dbReference>
<evidence type="ECO:0000256" key="3">
    <source>
        <dbReference type="ARBA" id="ARBA00023242"/>
    </source>
</evidence>
<keyword evidence="7" id="KW-1185">Reference proteome</keyword>
<name>A0A6S7FKK4_PARCT</name>
<evidence type="ECO:0000256" key="1">
    <source>
        <dbReference type="ARBA" id="ARBA00004123"/>
    </source>
</evidence>
<dbReference type="InterPro" id="IPR001766">
    <property type="entry name" value="Fork_head_dom"/>
</dbReference>
<evidence type="ECO:0000313" key="6">
    <source>
        <dbReference type="EMBL" id="CAB3977832.1"/>
    </source>
</evidence>
<dbReference type="InterPro" id="IPR036388">
    <property type="entry name" value="WH-like_DNA-bd_sf"/>
</dbReference>
<dbReference type="InterPro" id="IPR036390">
    <property type="entry name" value="WH_DNA-bd_sf"/>
</dbReference>
<dbReference type="GO" id="GO:0000978">
    <property type="term" value="F:RNA polymerase II cis-regulatory region sequence-specific DNA binding"/>
    <property type="evidence" value="ECO:0007669"/>
    <property type="project" value="TreeGrafter"/>
</dbReference>
<dbReference type="PANTHER" id="PTHR11829:SF206">
    <property type="entry name" value="FORKHEAD BOX PROTEIN Q1"/>
    <property type="match status" value="1"/>
</dbReference>
<feature type="region of interest" description="Disordered" evidence="5">
    <location>
        <begin position="129"/>
        <end position="175"/>
    </location>
</feature>
<keyword evidence="3 4" id="KW-0539">Nucleus</keyword>
<dbReference type="PANTHER" id="PTHR11829">
    <property type="entry name" value="FORKHEAD BOX PROTEIN"/>
    <property type="match status" value="1"/>
</dbReference>
<accession>A0A6S7FKK4</accession>
<feature type="compositionally biased region" description="Basic and acidic residues" evidence="5">
    <location>
        <begin position="135"/>
        <end position="153"/>
    </location>
</feature>
<gene>
    <name evidence="6" type="ORF">PACLA_8A063606</name>
</gene>
<sequence>MSGIVKRKLAKSTNDKPPHSYIALIATAILKSPEKRLTLSEINDYLVQHYSFFQGPYKGWRNSVRHNLSYNKCFTKILKDPSRPWGKDNYWTISSLNDYLQEDGSFRRRRRRRPKAKCVSIKEEDFVSEDDASDVDTKQNYELRPNTKHDSLGHELNSSKESPSQPQSSPTTFNSSFSISSILEEKQPRREPLHGIYSHGPVCRNIDLRPPAMYLNHPQHQQSNGVLHVTTASCPAMFNAYYGQRNMHSWLLTLGAHSANVGTLR</sequence>
<evidence type="ECO:0000256" key="4">
    <source>
        <dbReference type="PROSITE-ProRule" id="PRU00089"/>
    </source>
</evidence>
<dbReference type="InterPro" id="IPR047518">
    <property type="entry name" value="FH_FOXQ1"/>
</dbReference>
<dbReference type="InterPro" id="IPR050211">
    <property type="entry name" value="FOX_domain-containing"/>
</dbReference>
<dbReference type="AlphaFoldDB" id="A0A6S7FKK4"/>
<organism evidence="6 7">
    <name type="scientific">Paramuricea clavata</name>
    <name type="common">Red gorgonian</name>
    <name type="synonym">Violescent sea-whip</name>
    <dbReference type="NCBI Taxonomy" id="317549"/>
    <lineage>
        <taxon>Eukaryota</taxon>
        <taxon>Metazoa</taxon>
        <taxon>Cnidaria</taxon>
        <taxon>Anthozoa</taxon>
        <taxon>Octocorallia</taxon>
        <taxon>Malacalcyonacea</taxon>
        <taxon>Plexauridae</taxon>
        <taxon>Paramuricea</taxon>
    </lineage>
</organism>
<dbReference type="InterPro" id="IPR030456">
    <property type="entry name" value="TF_fork_head_CS_2"/>
</dbReference>
<evidence type="ECO:0000256" key="5">
    <source>
        <dbReference type="SAM" id="MobiDB-lite"/>
    </source>
</evidence>
<proteinExistence type="predicted"/>
<dbReference type="GO" id="GO:0009653">
    <property type="term" value="P:anatomical structure morphogenesis"/>
    <property type="evidence" value="ECO:0007669"/>
    <property type="project" value="TreeGrafter"/>
</dbReference>
<dbReference type="OrthoDB" id="5954824at2759"/>
<dbReference type="GO" id="GO:0000981">
    <property type="term" value="F:DNA-binding transcription factor activity, RNA polymerase II-specific"/>
    <property type="evidence" value="ECO:0007669"/>
    <property type="project" value="TreeGrafter"/>
</dbReference>
<dbReference type="Proteomes" id="UP001152795">
    <property type="component" value="Unassembled WGS sequence"/>
</dbReference>
<dbReference type="Pfam" id="PF00250">
    <property type="entry name" value="Forkhead"/>
    <property type="match status" value="1"/>
</dbReference>
<comment type="subcellular location">
    <subcellularLocation>
        <location evidence="1 4">Nucleus</location>
    </subcellularLocation>
</comment>
<dbReference type="PROSITE" id="PS00658">
    <property type="entry name" value="FORK_HEAD_2"/>
    <property type="match status" value="1"/>
</dbReference>
<evidence type="ECO:0000313" key="7">
    <source>
        <dbReference type="Proteomes" id="UP001152795"/>
    </source>
</evidence>
<dbReference type="CDD" id="cd20034">
    <property type="entry name" value="FH_FOXQ1-like"/>
    <property type="match status" value="1"/>
</dbReference>
<feature type="DNA-binding region" description="Fork-head" evidence="4">
    <location>
        <begin position="16"/>
        <end position="111"/>
    </location>
</feature>
<dbReference type="Gene3D" id="1.10.10.10">
    <property type="entry name" value="Winged helix-like DNA-binding domain superfamily/Winged helix DNA-binding domain"/>
    <property type="match status" value="1"/>
</dbReference>